<dbReference type="SUPFAM" id="SSF46689">
    <property type="entry name" value="Homeodomain-like"/>
    <property type="match status" value="1"/>
</dbReference>
<evidence type="ECO:0000259" key="6">
    <source>
        <dbReference type="PROSITE" id="PS50977"/>
    </source>
</evidence>
<keyword evidence="1" id="KW-0678">Repressor</keyword>
<evidence type="ECO:0000313" key="8">
    <source>
        <dbReference type="Proteomes" id="UP000006281"/>
    </source>
</evidence>
<reference evidence="7 8" key="1">
    <citation type="journal article" date="2012" name="BMC Genomics">
        <title>Complete genome sequence of Saccharothrix espanaensis DSM 44229T and comparison to the other completely sequenced Pseudonocardiaceae.</title>
        <authorList>
            <person name="Strobel T."/>
            <person name="Al-Dilaimi A."/>
            <person name="Blom J."/>
            <person name="Gessner A."/>
            <person name="Kalinowski J."/>
            <person name="Luzhetska M."/>
            <person name="Puhler A."/>
            <person name="Szczepanowski R."/>
            <person name="Bechthold A."/>
            <person name="Ruckert C."/>
        </authorList>
    </citation>
    <scope>NUCLEOTIDE SEQUENCE [LARGE SCALE GENOMIC DNA]</scope>
    <source>
        <strain evidence="8">ATCC 51144 / DSM 44229 / JCM 9112 / NBRC 15066 / NRRL 15764</strain>
    </source>
</reference>
<keyword evidence="4" id="KW-0804">Transcription</keyword>
<keyword evidence="8" id="KW-1185">Reference proteome</keyword>
<dbReference type="SUPFAM" id="SSF48498">
    <property type="entry name" value="Tetracyclin repressor-like, C-terminal domain"/>
    <property type="match status" value="1"/>
</dbReference>
<evidence type="ECO:0000256" key="2">
    <source>
        <dbReference type="ARBA" id="ARBA00023015"/>
    </source>
</evidence>
<proteinExistence type="predicted"/>
<dbReference type="Pfam" id="PF00440">
    <property type="entry name" value="TetR_N"/>
    <property type="match status" value="1"/>
</dbReference>
<dbReference type="HOGENOM" id="CLU_069356_15_3_11"/>
<dbReference type="GO" id="GO:0003700">
    <property type="term" value="F:DNA-binding transcription factor activity"/>
    <property type="evidence" value="ECO:0007669"/>
    <property type="project" value="TreeGrafter"/>
</dbReference>
<keyword evidence="2" id="KW-0805">Transcription regulation</keyword>
<dbReference type="eggNOG" id="COG1309">
    <property type="taxonomic scope" value="Bacteria"/>
</dbReference>
<dbReference type="GO" id="GO:0000976">
    <property type="term" value="F:transcription cis-regulatory region binding"/>
    <property type="evidence" value="ECO:0007669"/>
    <property type="project" value="TreeGrafter"/>
</dbReference>
<dbReference type="Pfam" id="PF13977">
    <property type="entry name" value="TetR_C_6"/>
    <property type="match status" value="1"/>
</dbReference>
<evidence type="ECO:0000256" key="3">
    <source>
        <dbReference type="ARBA" id="ARBA00023125"/>
    </source>
</evidence>
<protein>
    <recommendedName>
        <fullName evidence="6">HTH tetR-type domain-containing protein</fullName>
    </recommendedName>
</protein>
<dbReference type="EMBL" id="HE804045">
    <property type="protein sequence ID" value="CCH33166.1"/>
    <property type="molecule type" value="Genomic_DNA"/>
</dbReference>
<dbReference type="InterPro" id="IPR039538">
    <property type="entry name" value="BetI_C"/>
</dbReference>
<dbReference type="Gene3D" id="1.10.357.10">
    <property type="entry name" value="Tetracycline Repressor, domain 2"/>
    <property type="match status" value="1"/>
</dbReference>
<evidence type="ECO:0000256" key="5">
    <source>
        <dbReference type="PROSITE-ProRule" id="PRU00335"/>
    </source>
</evidence>
<keyword evidence="3 5" id="KW-0238">DNA-binding</keyword>
<evidence type="ECO:0000256" key="1">
    <source>
        <dbReference type="ARBA" id="ARBA00022491"/>
    </source>
</evidence>
<dbReference type="KEGG" id="sesp:BN6_59090"/>
<dbReference type="PROSITE" id="PS50977">
    <property type="entry name" value="HTH_TETR_2"/>
    <property type="match status" value="1"/>
</dbReference>
<sequence length="209" mass="23141">MITRRIGGMPRPSRAHEKRGELVAAARQALLDRGLLDLRLRDVADQAAMSTGSVLYYFPTLGDLLYEVQREAIERFCVDREEAARRELDPRRRLVVTIRAGLPTGPDDELCRLIYELGAYARRDAAYAAQHIRLCERQVALYTSVLEAGAATGVFDLTRDATTIARALVSLEDGLGLHITQAVPTFTVPQAEAILLAYAADTTRCRLEA</sequence>
<dbReference type="InterPro" id="IPR036271">
    <property type="entry name" value="Tet_transcr_reg_TetR-rel_C_sf"/>
</dbReference>
<dbReference type="PATRIC" id="fig|1179773.3.peg.5947"/>
<dbReference type="InterPro" id="IPR001647">
    <property type="entry name" value="HTH_TetR"/>
</dbReference>
<evidence type="ECO:0000256" key="4">
    <source>
        <dbReference type="ARBA" id="ARBA00023163"/>
    </source>
</evidence>
<name>K0K4E5_SACES</name>
<feature type="domain" description="HTH tetR-type" evidence="6">
    <location>
        <begin position="16"/>
        <end position="76"/>
    </location>
</feature>
<organism evidence="7 8">
    <name type="scientific">Saccharothrix espanaensis (strain ATCC 51144 / DSM 44229 / JCM 9112 / NBRC 15066 / NRRL 15764)</name>
    <dbReference type="NCBI Taxonomy" id="1179773"/>
    <lineage>
        <taxon>Bacteria</taxon>
        <taxon>Bacillati</taxon>
        <taxon>Actinomycetota</taxon>
        <taxon>Actinomycetes</taxon>
        <taxon>Pseudonocardiales</taxon>
        <taxon>Pseudonocardiaceae</taxon>
        <taxon>Saccharothrix</taxon>
    </lineage>
</organism>
<dbReference type="STRING" id="1179773.BN6_59090"/>
<dbReference type="PANTHER" id="PTHR30055:SF226">
    <property type="entry name" value="HTH-TYPE TRANSCRIPTIONAL REGULATOR PKSA"/>
    <property type="match status" value="1"/>
</dbReference>
<dbReference type="InterPro" id="IPR009057">
    <property type="entry name" value="Homeodomain-like_sf"/>
</dbReference>
<dbReference type="Proteomes" id="UP000006281">
    <property type="component" value="Chromosome"/>
</dbReference>
<dbReference type="InterPro" id="IPR050109">
    <property type="entry name" value="HTH-type_TetR-like_transc_reg"/>
</dbReference>
<evidence type="ECO:0000313" key="7">
    <source>
        <dbReference type="EMBL" id="CCH33166.1"/>
    </source>
</evidence>
<dbReference type="PANTHER" id="PTHR30055">
    <property type="entry name" value="HTH-TYPE TRANSCRIPTIONAL REGULATOR RUTR"/>
    <property type="match status" value="1"/>
</dbReference>
<gene>
    <name evidence="7" type="ordered locus">BN6_59090</name>
</gene>
<accession>K0K4E5</accession>
<dbReference type="AlphaFoldDB" id="K0K4E5"/>
<feature type="DNA-binding region" description="H-T-H motif" evidence="5">
    <location>
        <begin position="39"/>
        <end position="58"/>
    </location>
</feature>